<accession>A0A7Y0E125</accession>
<gene>
    <name evidence="2" type="ORF">HH303_11880</name>
</gene>
<keyword evidence="1" id="KW-1133">Transmembrane helix</keyword>
<name>A0A7Y0E125_9PROT</name>
<evidence type="ECO:0000256" key="1">
    <source>
        <dbReference type="SAM" id="Phobius"/>
    </source>
</evidence>
<dbReference type="RefSeq" id="WP_169625543.1">
    <property type="nucleotide sequence ID" value="NZ_JABBNT010000003.1"/>
</dbReference>
<dbReference type="EMBL" id="JABBNT010000003">
    <property type="protein sequence ID" value="NMM45183.1"/>
    <property type="molecule type" value="Genomic_DNA"/>
</dbReference>
<feature type="transmembrane region" description="Helical" evidence="1">
    <location>
        <begin position="208"/>
        <end position="234"/>
    </location>
</feature>
<sequence length="286" mass="31250">MRDSEFPSALALVWLCFRTSLKAMLRHFGTVTAVSIIPIALLVGTLAATMTVLDFASVMDTDYSSPLWLGVRMGAVTIVPNAMGFVAFAILSTCWVARLQGRGLPWCLLGPFSFERGRAMALFFVLLIFIIDTMVDAFRVALLGPLIATTALTGSAATAVTVVYLFFERLIAVAVTLPLWFSLFRTVTVSNAATPERFLWIYRRFPGFVALLCVSIVIIWAALVAVISTTGAFVSPWLNAALGIDLGVYAMQPTALSTVLVWLVWIGMAYTAYRIFIPNSEPLNED</sequence>
<protein>
    <submittedName>
        <fullName evidence="2">Uncharacterized protein</fullName>
    </submittedName>
</protein>
<keyword evidence="3" id="KW-1185">Reference proteome</keyword>
<dbReference type="AlphaFoldDB" id="A0A7Y0E125"/>
<dbReference type="Proteomes" id="UP000539372">
    <property type="component" value="Unassembled WGS sequence"/>
</dbReference>
<feature type="transmembrane region" description="Helical" evidence="1">
    <location>
        <begin position="74"/>
        <end position="98"/>
    </location>
</feature>
<keyword evidence="1" id="KW-0472">Membrane</keyword>
<feature type="transmembrane region" description="Helical" evidence="1">
    <location>
        <begin position="32"/>
        <end position="53"/>
    </location>
</feature>
<feature type="transmembrane region" description="Helical" evidence="1">
    <location>
        <begin position="118"/>
        <end position="135"/>
    </location>
</feature>
<organism evidence="2 3">
    <name type="scientific">Pacificispira spongiicola</name>
    <dbReference type="NCBI Taxonomy" id="2729598"/>
    <lineage>
        <taxon>Bacteria</taxon>
        <taxon>Pseudomonadati</taxon>
        <taxon>Pseudomonadota</taxon>
        <taxon>Alphaproteobacteria</taxon>
        <taxon>Rhodospirillales</taxon>
        <taxon>Rhodospirillaceae</taxon>
        <taxon>Pacificispira</taxon>
    </lineage>
</organism>
<evidence type="ECO:0000313" key="2">
    <source>
        <dbReference type="EMBL" id="NMM45183.1"/>
    </source>
</evidence>
<evidence type="ECO:0000313" key="3">
    <source>
        <dbReference type="Proteomes" id="UP000539372"/>
    </source>
</evidence>
<feature type="transmembrane region" description="Helical" evidence="1">
    <location>
        <begin position="254"/>
        <end position="273"/>
    </location>
</feature>
<feature type="transmembrane region" description="Helical" evidence="1">
    <location>
        <begin position="170"/>
        <end position="187"/>
    </location>
</feature>
<proteinExistence type="predicted"/>
<comment type="caution">
    <text evidence="2">The sequence shown here is derived from an EMBL/GenBank/DDBJ whole genome shotgun (WGS) entry which is preliminary data.</text>
</comment>
<keyword evidence="1" id="KW-0812">Transmembrane</keyword>
<reference evidence="2 3" key="1">
    <citation type="submission" date="2020-04" db="EMBL/GenBank/DDBJ databases">
        <title>Rhodospirillaceae bacterium KN72 isolated from deep sea.</title>
        <authorList>
            <person name="Zhang D.-C."/>
        </authorList>
    </citation>
    <scope>NUCLEOTIDE SEQUENCE [LARGE SCALE GENOMIC DNA]</scope>
    <source>
        <strain evidence="2 3">KN72</strain>
    </source>
</reference>